<evidence type="ECO:0000256" key="1">
    <source>
        <dbReference type="SAM" id="Phobius"/>
    </source>
</evidence>
<dbReference type="RefSeq" id="WP_205174150.1">
    <property type="nucleotide sequence ID" value="NZ_JAFBDZ010000003.1"/>
</dbReference>
<keyword evidence="1" id="KW-0472">Membrane</keyword>
<reference evidence="3 4" key="1">
    <citation type="submission" date="2021-01" db="EMBL/GenBank/DDBJ databases">
        <title>Genomic Encyclopedia of Type Strains, Phase IV (KMG-IV): sequencing the most valuable type-strain genomes for metagenomic binning, comparative biology and taxonomic classification.</title>
        <authorList>
            <person name="Goeker M."/>
        </authorList>
    </citation>
    <scope>NUCLEOTIDE SEQUENCE [LARGE SCALE GENOMIC DNA]</scope>
    <source>
        <strain evidence="3 4">DSM 24834</strain>
    </source>
</reference>
<gene>
    <name evidence="3" type="ORF">JOC86_003546</name>
</gene>
<dbReference type="EMBL" id="JAFBDZ010000003">
    <property type="protein sequence ID" value="MBM7586994.1"/>
    <property type="molecule type" value="Genomic_DNA"/>
</dbReference>
<dbReference type="InterPro" id="IPR013830">
    <property type="entry name" value="SGNH_hydro"/>
</dbReference>
<dbReference type="PANTHER" id="PTHR30383:SF27">
    <property type="entry name" value="SPORE GERMINATION LIPASE LIPC"/>
    <property type="match status" value="1"/>
</dbReference>
<dbReference type="Proteomes" id="UP001646157">
    <property type="component" value="Unassembled WGS sequence"/>
</dbReference>
<protein>
    <submittedName>
        <fullName evidence="3">Lysophospholipase L1-like esterase</fullName>
    </submittedName>
</protein>
<keyword evidence="1" id="KW-0812">Transmembrane</keyword>
<dbReference type="PANTHER" id="PTHR30383">
    <property type="entry name" value="THIOESTERASE 1/PROTEASE 1/LYSOPHOSPHOLIPASE L1"/>
    <property type="match status" value="1"/>
</dbReference>
<sequence>MIRKSVFGGIVLLMGVFFYLMVGDESLGSKKVKEVIALGDSLTYGYGDASHEGYTGKLEEKLNHKYRNRIYDIQNYGIIGQESSQVMQQLIKPSLSEELNEADYFILFIGTNDLINSNGGDLAPIYHNKIMKSKKEYLENLEAIIDNLESSNYDAPILLLGLYNPYPQGEKIEQYIDNWNQSIKKMAIKNSRIVYIPMNDVFKGKDKKEYFYDSLHPNRKGYELISNRIEQKYHF</sequence>
<dbReference type="Gene3D" id="3.40.50.1110">
    <property type="entry name" value="SGNH hydrolase"/>
    <property type="match status" value="1"/>
</dbReference>
<keyword evidence="1" id="KW-1133">Transmembrane helix</keyword>
<name>A0ABS2NGN9_9BACI</name>
<evidence type="ECO:0000259" key="2">
    <source>
        <dbReference type="Pfam" id="PF13472"/>
    </source>
</evidence>
<accession>A0ABS2NGN9</accession>
<dbReference type="SUPFAM" id="SSF52266">
    <property type="entry name" value="SGNH hydrolase"/>
    <property type="match status" value="1"/>
</dbReference>
<dbReference type="InterPro" id="IPR036514">
    <property type="entry name" value="SGNH_hydro_sf"/>
</dbReference>
<dbReference type="InterPro" id="IPR051532">
    <property type="entry name" value="Ester_Hydrolysis_Enzymes"/>
</dbReference>
<evidence type="ECO:0000313" key="3">
    <source>
        <dbReference type="EMBL" id="MBM7586994.1"/>
    </source>
</evidence>
<evidence type="ECO:0000313" key="4">
    <source>
        <dbReference type="Proteomes" id="UP001646157"/>
    </source>
</evidence>
<feature type="transmembrane region" description="Helical" evidence="1">
    <location>
        <begin position="6"/>
        <end position="23"/>
    </location>
</feature>
<comment type="caution">
    <text evidence="3">The sequence shown here is derived from an EMBL/GenBank/DDBJ whole genome shotgun (WGS) entry which is preliminary data.</text>
</comment>
<keyword evidence="4" id="KW-1185">Reference proteome</keyword>
<dbReference type="Pfam" id="PF13472">
    <property type="entry name" value="Lipase_GDSL_2"/>
    <property type="match status" value="1"/>
</dbReference>
<proteinExistence type="predicted"/>
<organism evidence="3 4">
    <name type="scientific">Rossellomorea pakistanensis</name>
    <dbReference type="NCBI Taxonomy" id="992288"/>
    <lineage>
        <taxon>Bacteria</taxon>
        <taxon>Bacillati</taxon>
        <taxon>Bacillota</taxon>
        <taxon>Bacilli</taxon>
        <taxon>Bacillales</taxon>
        <taxon>Bacillaceae</taxon>
        <taxon>Rossellomorea</taxon>
    </lineage>
</organism>
<feature type="domain" description="SGNH hydrolase-type esterase" evidence="2">
    <location>
        <begin position="37"/>
        <end position="224"/>
    </location>
</feature>